<dbReference type="InterPro" id="IPR050859">
    <property type="entry name" value="Class-I_PLP-dep_aminotransf"/>
</dbReference>
<dbReference type="AlphaFoldDB" id="B9L1C6"/>
<dbReference type="PANTHER" id="PTHR42790">
    <property type="entry name" value="AMINOTRANSFERASE"/>
    <property type="match status" value="1"/>
</dbReference>
<keyword evidence="5 8" id="KW-0808">Transferase</keyword>
<evidence type="ECO:0000256" key="3">
    <source>
        <dbReference type="ARBA" id="ARBA00011738"/>
    </source>
</evidence>
<dbReference type="SUPFAM" id="SSF53383">
    <property type="entry name" value="PLP-dependent transferases"/>
    <property type="match status" value="1"/>
</dbReference>
<comment type="similarity">
    <text evidence="2">Belongs to the class-I pyridoxal-phosphate-dependent aminotransferase family.</text>
</comment>
<evidence type="ECO:0000259" key="7">
    <source>
        <dbReference type="Pfam" id="PF00155"/>
    </source>
</evidence>
<accession>B9L1C6</accession>
<dbReference type="Gene3D" id="3.40.640.10">
    <property type="entry name" value="Type I PLP-dependent aspartate aminotransferase-like (Major domain)"/>
    <property type="match status" value="1"/>
</dbReference>
<sequence>MSAYRELAAAGLISGHVGRGTVVVDPAQHRESRAPAGGVPWPQLFAPLATALYDPALEDAMIAAARPDVISFATGQPAPECYPIATVRQLLDEALHREGARLLQYCPSEGYPPLREAIASWSQQAGIRCTAENVLVVSGSQQGLYLVARALVEPGDLVAVESPTYAGALQIFRAVGARLLPIPVDEFGMRVSLLERALEHRRPKLIYTLPTFQNPSGATLALDRRLHLLDLAARAGIPVVEDDPYRELWYDAPPPPPLAALDQAGTVISLTTVSKILFPGFRIGWIIAPWPVIRQLALVKQLVDLDTNPLMQWAIWAFLERRLLPPHLEELRRVHRDRRDLLLASLAAEANGALHCRVPAGGLYLWCELADGIRARDLVPEAARQGVAIVPGESFFVDPAQGRSFVRLNFTYPAPAALVEGAKRLGRALSALREARALLAQASSPIV</sequence>
<gene>
    <name evidence="8" type="ordered locus">trd_0027</name>
</gene>
<keyword evidence="6" id="KW-0663">Pyridoxal phosphate</keyword>
<dbReference type="InterPro" id="IPR015422">
    <property type="entry name" value="PyrdxlP-dep_Trfase_small"/>
</dbReference>
<dbReference type="Proteomes" id="UP000000447">
    <property type="component" value="Chromosome"/>
</dbReference>
<keyword evidence="4 8" id="KW-0032">Aminotransferase</keyword>
<dbReference type="STRING" id="309801.trd_0027"/>
<comment type="subunit">
    <text evidence="3">Homodimer.</text>
</comment>
<evidence type="ECO:0000256" key="4">
    <source>
        <dbReference type="ARBA" id="ARBA00022576"/>
    </source>
</evidence>
<feature type="domain" description="Aminotransferase class I/classII large" evidence="7">
    <location>
        <begin position="68"/>
        <end position="410"/>
    </location>
</feature>
<evidence type="ECO:0000256" key="5">
    <source>
        <dbReference type="ARBA" id="ARBA00022679"/>
    </source>
</evidence>
<evidence type="ECO:0000256" key="6">
    <source>
        <dbReference type="ARBA" id="ARBA00022898"/>
    </source>
</evidence>
<dbReference type="Gene3D" id="3.90.1150.10">
    <property type="entry name" value="Aspartate Aminotransferase, domain 1"/>
    <property type="match status" value="1"/>
</dbReference>
<dbReference type="PANTHER" id="PTHR42790:SF19">
    <property type="entry name" value="KYNURENINE_ALPHA-AMINOADIPATE AMINOTRANSFERASE, MITOCHONDRIAL"/>
    <property type="match status" value="1"/>
</dbReference>
<dbReference type="KEGG" id="tro:trd_0027"/>
<dbReference type="HOGENOM" id="CLU_017584_0_6_0"/>
<dbReference type="EMBL" id="CP001275">
    <property type="protein sequence ID" value="ACM04951.1"/>
    <property type="molecule type" value="Genomic_DNA"/>
</dbReference>
<dbReference type="InterPro" id="IPR015424">
    <property type="entry name" value="PyrdxlP-dep_Trfase"/>
</dbReference>
<organism evidence="8 9">
    <name type="scientific">Thermomicrobium roseum (strain ATCC 27502 / DSM 5159 / P-2)</name>
    <dbReference type="NCBI Taxonomy" id="309801"/>
    <lineage>
        <taxon>Bacteria</taxon>
        <taxon>Pseudomonadati</taxon>
        <taxon>Thermomicrobiota</taxon>
        <taxon>Thermomicrobia</taxon>
        <taxon>Thermomicrobiales</taxon>
        <taxon>Thermomicrobiaceae</taxon>
        <taxon>Thermomicrobium</taxon>
    </lineage>
</organism>
<proteinExistence type="inferred from homology"/>
<evidence type="ECO:0000313" key="8">
    <source>
        <dbReference type="EMBL" id="ACM04951.1"/>
    </source>
</evidence>
<dbReference type="FunFam" id="3.40.640.10:FF:000053">
    <property type="entry name" value="Aminotransferase, class I"/>
    <property type="match status" value="1"/>
</dbReference>
<evidence type="ECO:0000256" key="1">
    <source>
        <dbReference type="ARBA" id="ARBA00001933"/>
    </source>
</evidence>
<reference evidence="8 9" key="1">
    <citation type="journal article" date="2009" name="PLoS ONE">
        <title>Complete genome sequence of the aerobic CO-oxidizing thermophile Thermomicrobium roseum.</title>
        <authorList>
            <person name="Wu D."/>
            <person name="Raymond J."/>
            <person name="Wu M."/>
            <person name="Chatterji S."/>
            <person name="Ren Q."/>
            <person name="Graham J.E."/>
            <person name="Bryant D.A."/>
            <person name="Robb F."/>
            <person name="Colman A."/>
            <person name="Tallon L.J."/>
            <person name="Badger J.H."/>
            <person name="Madupu R."/>
            <person name="Ward N.L."/>
            <person name="Eisen J.A."/>
        </authorList>
    </citation>
    <scope>NUCLEOTIDE SEQUENCE [LARGE SCALE GENOMIC DNA]</scope>
    <source>
        <strain evidence="9">ATCC 27502 / DSM 5159 / P-2</strain>
    </source>
</reference>
<dbReference type="GO" id="GO:0008483">
    <property type="term" value="F:transaminase activity"/>
    <property type="evidence" value="ECO:0007669"/>
    <property type="project" value="UniProtKB-KW"/>
</dbReference>
<dbReference type="GO" id="GO:0030170">
    <property type="term" value="F:pyridoxal phosphate binding"/>
    <property type="evidence" value="ECO:0007669"/>
    <property type="project" value="InterPro"/>
</dbReference>
<name>B9L1C6_THERP</name>
<dbReference type="InterPro" id="IPR015421">
    <property type="entry name" value="PyrdxlP-dep_Trfase_major"/>
</dbReference>
<dbReference type="GO" id="GO:1901605">
    <property type="term" value="P:alpha-amino acid metabolic process"/>
    <property type="evidence" value="ECO:0007669"/>
    <property type="project" value="TreeGrafter"/>
</dbReference>
<dbReference type="CDD" id="cd00609">
    <property type="entry name" value="AAT_like"/>
    <property type="match status" value="1"/>
</dbReference>
<dbReference type="eggNOG" id="COG1167">
    <property type="taxonomic scope" value="Bacteria"/>
</dbReference>
<keyword evidence="9" id="KW-1185">Reference proteome</keyword>
<evidence type="ECO:0000256" key="2">
    <source>
        <dbReference type="ARBA" id="ARBA00007441"/>
    </source>
</evidence>
<evidence type="ECO:0000313" key="9">
    <source>
        <dbReference type="Proteomes" id="UP000000447"/>
    </source>
</evidence>
<dbReference type="InterPro" id="IPR004839">
    <property type="entry name" value="Aminotransferase_I/II_large"/>
</dbReference>
<protein>
    <submittedName>
        <fullName evidence="8">Aminotransferase, class I and II</fullName>
    </submittedName>
</protein>
<dbReference type="Pfam" id="PF00155">
    <property type="entry name" value="Aminotran_1_2"/>
    <property type="match status" value="1"/>
</dbReference>
<comment type="cofactor">
    <cofactor evidence="1">
        <name>pyridoxal 5'-phosphate</name>
        <dbReference type="ChEBI" id="CHEBI:597326"/>
    </cofactor>
</comment>